<keyword evidence="14" id="KW-1185">Reference proteome</keyword>
<keyword evidence="5" id="KW-0050">Antiport</keyword>
<dbReference type="GO" id="GO:0005886">
    <property type="term" value="C:plasma membrane"/>
    <property type="evidence" value="ECO:0007669"/>
    <property type="project" value="UniProtKB-SubCell"/>
</dbReference>
<dbReference type="Proteomes" id="UP000254664">
    <property type="component" value="Unassembled WGS sequence"/>
</dbReference>
<comment type="function">
    <text evidence="1">Multidrug efflux pump.</text>
</comment>
<dbReference type="RefSeq" id="WP_115641881.1">
    <property type="nucleotide sequence ID" value="NZ_UFWZ01000001.1"/>
</dbReference>
<dbReference type="NCBIfam" id="TIGR00797">
    <property type="entry name" value="matE"/>
    <property type="match status" value="1"/>
</dbReference>
<keyword evidence="10 12" id="KW-0472">Membrane</keyword>
<comment type="subcellular location">
    <subcellularLocation>
        <location evidence="2">Cell membrane</location>
        <topology evidence="2">Multi-pass membrane protein</topology>
    </subcellularLocation>
</comment>
<keyword evidence="7 12" id="KW-0812">Transmembrane</keyword>
<feature type="transmembrane region" description="Helical" evidence="12">
    <location>
        <begin position="7"/>
        <end position="27"/>
    </location>
</feature>
<keyword evidence="9" id="KW-0406">Ion transport</keyword>
<feature type="transmembrane region" description="Helical" evidence="12">
    <location>
        <begin position="134"/>
        <end position="153"/>
    </location>
</feature>
<feature type="transmembrane region" description="Helical" evidence="12">
    <location>
        <begin position="91"/>
        <end position="114"/>
    </location>
</feature>
<evidence type="ECO:0000256" key="10">
    <source>
        <dbReference type="ARBA" id="ARBA00023136"/>
    </source>
</evidence>
<gene>
    <name evidence="13" type="primary">mepA_5</name>
    <name evidence="13" type="ORF">NCTC9836_02382</name>
</gene>
<evidence type="ECO:0000256" key="1">
    <source>
        <dbReference type="ARBA" id="ARBA00003408"/>
    </source>
</evidence>
<feature type="transmembrane region" description="Helical" evidence="12">
    <location>
        <begin position="386"/>
        <end position="408"/>
    </location>
</feature>
<evidence type="ECO:0000313" key="14">
    <source>
        <dbReference type="Proteomes" id="UP000254664"/>
    </source>
</evidence>
<evidence type="ECO:0000256" key="7">
    <source>
        <dbReference type="ARBA" id="ARBA00022692"/>
    </source>
</evidence>
<accession>A0A381JB89</accession>
<dbReference type="EMBL" id="UFWZ01000001">
    <property type="protein sequence ID" value="SUY48008.1"/>
    <property type="molecule type" value="Genomic_DNA"/>
</dbReference>
<feature type="transmembrane region" description="Helical" evidence="12">
    <location>
        <begin position="414"/>
        <end position="434"/>
    </location>
</feature>
<keyword evidence="6" id="KW-1003">Cell membrane</keyword>
<reference evidence="13 14" key="1">
    <citation type="submission" date="2018-06" db="EMBL/GenBank/DDBJ databases">
        <authorList>
            <consortium name="Pathogen Informatics"/>
            <person name="Doyle S."/>
        </authorList>
    </citation>
    <scope>NUCLEOTIDE SEQUENCE [LARGE SCALE GENOMIC DNA]</scope>
    <source>
        <strain evidence="13 14">NCTC9836</strain>
    </source>
</reference>
<dbReference type="PIRSF" id="PIRSF006603">
    <property type="entry name" value="DinF"/>
    <property type="match status" value="1"/>
</dbReference>
<keyword evidence="4" id="KW-0813">Transport</keyword>
<dbReference type="Pfam" id="PF01554">
    <property type="entry name" value="MatE"/>
    <property type="match status" value="2"/>
</dbReference>
<evidence type="ECO:0000256" key="6">
    <source>
        <dbReference type="ARBA" id="ARBA00022475"/>
    </source>
</evidence>
<dbReference type="AlphaFoldDB" id="A0A381JB89"/>
<dbReference type="GO" id="GO:0006811">
    <property type="term" value="P:monoatomic ion transport"/>
    <property type="evidence" value="ECO:0007669"/>
    <property type="project" value="UniProtKB-KW"/>
</dbReference>
<feature type="transmembrane region" description="Helical" evidence="12">
    <location>
        <begin position="160"/>
        <end position="182"/>
    </location>
</feature>
<evidence type="ECO:0000256" key="5">
    <source>
        <dbReference type="ARBA" id="ARBA00022449"/>
    </source>
</evidence>
<feature type="transmembrane region" description="Helical" evidence="12">
    <location>
        <begin position="351"/>
        <end position="374"/>
    </location>
</feature>
<sequence length="445" mass="50230">MNKKNDVLNVSLPIISQMLVYTFMSIFDMMMVGKYAGNKAVNILGLSNAMVTIFINIIIINGISIGMISIISRYIGAKDSYKASLFSYNGIMIGLFMGLIITAITFLFGNQILYLMGARGDLLYITFNFSKINAVAMFFYIISSLVNAMFIAYGYSYIPLLSSLIQFVTKIFLNYIFMFIILKNHININVVAISSLISYIAGFIFCICMVRKYRFKFNILFKNLKFSLSIAKEIIELSIPSSFEEAAYSISRLICTSIIMYSGSMYFSANEIANTIESISFMPGTSFGIATTTLVGIKIGERDIKEANTVAFECAFYALIMMCSFSLIFLFMPNFLVKFFVGKGDLKVAYLAGKCLAISAIEQPFIAISLVFAGGLKGLGDTKTPFYISVFTAFFIRLPLIYYFMYILKYNITAVWWITALQWGIDGVLMLIFFKYKIFKRLTKY</sequence>
<dbReference type="InterPro" id="IPR002528">
    <property type="entry name" value="MATE_fam"/>
</dbReference>
<evidence type="ECO:0000256" key="9">
    <source>
        <dbReference type="ARBA" id="ARBA00023065"/>
    </source>
</evidence>
<dbReference type="GO" id="GO:0042910">
    <property type="term" value="F:xenobiotic transmembrane transporter activity"/>
    <property type="evidence" value="ECO:0007669"/>
    <property type="project" value="InterPro"/>
</dbReference>
<organism evidence="13 14">
    <name type="scientific">Clostridium putrefaciens</name>
    <dbReference type="NCBI Taxonomy" id="99675"/>
    <lineage>
        <taxon>Bacteria</taxon>
        <taxon>Bacillati</taxon>
        <taxon>Bacillota</taxon>
        <taxon>Clostridia</taxon>
        <taxon>Eubacteriales</taxon>
        <taxon>Clostridiaceae</taxon>
        <taxon>Clostridium</taxon>
    </lineage>
</organism>
<evidence type="ECO:0000313" key="13">
    <source>
        <dbReference type="EMBL" id="SUY48008.1"/>
    </source>
</evidence>
<proteinExistence type="predicted"/>
<dbReference type="PANTHER" id="PTHR43298">
    <property type="entry name" value="MULTIDRUG RESISTANCE PROTEIN NORM-RELATED"/>
    <property type="match status" value="1"/>
</dbReference>
<feature type="transmembrane region" description="Helical" evidence="12">
    <location>
        <begin position="47"/>
        <end position="71"/>
    </location>
</feature>
<evidence type="ECO:0000256" key="11">
    <source>
        <dbReference type="ARBA" id="ARBA00031636"/>
    </source>
</evidence>
<dbReference type="OrthoDB" id="62420at2"/>
<dbReference type="InterPro" id="IPR050222">
    <property type="entry name" value="MATE_MdtK"/>
</dbReference>
<feature type="transmembrane region" description="Helical" evidence="12">
    <location>
        <begin position="309"/>
        <end position="331"/>
    </location>
</feature>
<name>A0A381JB89_9CLOT</name>
<protein>
    <recommendedName>
        <fullName evidence="3">Probable multidrug resistance protein NorM</fullName>
    </recommendedName>
    <alternativeName>
        <fullName evidence="11">Multidrug-efflux transporter</fullName>
    </alternativeName>
</protein>
<evidence type="ECO:0000256" key="3">
    <source>
        <dbReference type="ARBA" id="ARBA00020268"/>
    </source>
</evidence>
<evidence type="ECO:0000256" key="8">
    <source>
        <dbReference type="ARBA" id="ARBA00022989"/>
    </source>
</evidence>
<dbReference type="GO" id="GO:0015297">
    <property type="term" value="F:antiporter activity"/>
    <property type="evidence" value="ECO:0007669"/>
    <property type="project" value="UniProtKB-KW"/>
</dbReference>
<dbReference type="InterPro" id="IPR048279">
    <property type="entry name" value="MdtK-like"/>
</dbReference>
<evidence type="ECO:0000256" key="2">
    <source>
        <dbReference type="ARBA" id="ARBA00004651"/>
    </source>
</evidence>
<dbReference type="PANTHER" id="PTHR43298:SF4">
    <property type="entry name" value="DRUG_SODIUM ANTIPORTER"/>
    <property type="match status" value="1"/>
</dbReference>
<evidence type="ECO:0000256" key="12">
    <source>
        <dbReference type="SAM" id="Phobius"/>
    </source>
</evidence>
<keyword evidence="8 12" id="KW-1133">Transmembrane helix</keyword>
<evidence type="ECO:0000256" key="4">
    <source>
        <dbReference type="ARBA" id="ARBA00022448"/>
    </source>
</evidence>
<feature type="transmembrane region" description="Helical" evidence="12">
    <location>
        <begin position="188"/>
        <end position="210"/>
    </location>
</feature>